<keyword evidence="3" id="KW-1185">Reference proteome</keyword>
<dbReference type="Proteomes" id="UP000076858">
    <property type="component" value="Unassembled WGS sequence"/>
</dbReference>
<dbReference type="EMBL" id="LRGB01013497">
    <property type="protein sequence ID" value="KZR99492.1"/>
    <property type="molecule type" value="Genomic_DNA"/>
</dbReference>
<gene>
    <name evidence="2" type="ORF">APZ42_004618</name>
</gene>
<comment type="caution">
    <text evidence="2">The sequence shown here is derived from an EMBL/GenBank/DDBJ whole genome shotgun (WGS) entry which is preliminary data.</text>
</comment>
<name>A0A162F074_9CRUS</name>
<accession>A0A162F074</accession>
<evidence type="ECO:0000256" key="1">
    <source>
        <dbReference type="SAM" id="MobiDB-lite"/>
    </source>
</evidence>
<evidence type="ECO:0000313" key="2">
    <source>
        <dbReference type="EMBL" id="KZR99492.1"/>
    </source>
</evidence>
<feature type="compositionally biased region" description="Low complexity" evidence="1">
    <location>
        <begin position="118"/>
        <end position="138"/>
    </location>
</feature>
<organism evidence="2 3">
    <name type="scientific">Daphnia magna</name>
    <dbReference type="NCBI Taxonomy" id="35525"/>
    <lineage>
        <taxon>Eukaryota</taxon>
        <taxon>Metazoa</taxon>
        <taxon>Ecdysozoa</taxon>
        <taxon>Arthropoda</taxon>
        <taxon>Crustacea</taxon>
        <taxon>Branchiopoda</taxon>
        <taxon>Diplostraca</taxon>
        <taxon>Cladocera</taxon>
        <taxon>Anomopoda</taxon>
        <taxon>Daphniidae</taxon>
        <taxon>Daphnia</taxon>
    </lineage>
</organism>
<feature type="non-terminal residue" evidence="2">
    <location>
        <position position="1"/>
    </location>
</feature>
<sequence>PRIQRESGRQRLEIVTGIISSDNEEVADDNRLICIGMECPAGQVYQLETPTERLAGECSSVELVEPSGLRIPPILAHHGLFIQDPSGTNVDRIRLPNLAEPAMVPPPTRIDMRCATSPTTITESPPISSGTTTPSSSSQINLASRLEIIRDGYQRQGFSNEVVRLL</sequence>
<reference evidence="2 3" key="1">
    <citation type="submission" date="2016-03" db="EMBL/GenBank/DDBJ databases">
        <title>EvidentialGene: Evidence-directed Construction of Genes on Genomes.</title>
        <authorList>
            <person name="Gilbert D.G."/>
            <person name="Choi J.-H."/>
            <person name="Mockaitis K."/>
            <person name="Colbourne J."/>
            <person name="Pfrender M."/>
        </authorList>
    </citation>
    <scope>NUCLEOTIDE SEQUENCE [LARGE SCALE GENOMIC DNA]</scope>
    <source>
        <strain evidence="2 3">Xinb3</strain>
        <tissue evidence="2">Complete organism</tissue>
    </source>
</reference>
<dbReference type="AlphaFoldDB" id="A0A162F074"/>
<dbReference type="PANTHER" id="PTHR31660:SF76">
    <property type="entry name" value="CORE-BINDING (CB) DOMAIN-CONTAINING PROTEIN-RELATED"/>
    <property type="match status" value="1"/>
</dbReference>
<feature type="region of interest" description="Disordered" evidence="1">
    <location>
        <begin position="118"/>
        <end position="139"/>
    </location>
</feature>
<evidence type="ECO:0000313" key="3">
    <source>
        <dbReference type="Proteomes" id="UP000076858"/>
    </source>
</evidence>
<feature type="non-terminal residue" evidence="2">
    <location>
        <position position="166"/>
    </location>
</feature>
<dbReference type="PANTHER" id="PTHR31660">
    <property type="entry name" value="GAG-POL POLYPROTEIN-LIKE PROTEIN-RELATED"/>
    <property type="match status" value="1"/>
</dbReference>
<protein>
    <submittedName>
        <fullName evidence="2">Uncharacterized protein</fullName>
    </submittedName>
</protein>
<proteinExistence type="predicted"/>